<gene>
    <name evidence="1" type="ORF">EYF80_025045</name>
</gene>
<evidence type="ECO:0000313" key="1">
    <source>
        <dbReference type="EMBL" id="TNN64739.1"/>
    </source>
</evidence>
<comment type="caution">
    <text evidence="1">The sequence shown here is derived from an EMBL/GenBank/DDBJ whole genome shotgun (WGS) entry which is preliminary data.</text>
</comment>
<name>A0A4Z2HFW0_9TELE</name>
<sequence>MANRHCSTRASKRHMVRIDGSTEFILNDKSTDVFLIVGSDATGLIQADKMGTGQIGLFWDCVTHNGTGLCDEEEFSEGSVKRQQHSDTGGVLAQAVFHGHEELPQGPQQRQLTGSGEAEQQVNGFEALVPSLAAGHAHLPLPDVSQRQVTEHWLIGQHLLQYLKT</sequence>
<proteinExistence type="predicted"/>
<organism evidence="1 2">
    <name type="scientific">Liparis tanakae</name>
    <name type="common">Tanaka's snailfish</name>
    <dbReference type="NCBI Taxonomy" id="230148"/>
    <lineage>
        <taxon>Eukaryota</taxon>
        <taxon>Metazoa</taxon>
        <taxon>Chordata</taxon>
        <taxon>Craniata</taxon>
        <taxon>Vertebrata</taxon>
        <taxon>Euteleostomi</taxon>
        <taxon>Actinopterygii</taxon>
        <taxon>Neopterygii</taxon>
        <taxon>Teleostei</taxon>
        <taxon>Neoteleostei</taxon>
        <taxon>Acanthomorphata</taxon>
        <taxon>Eupercaria</taxon>
        <taxon>Perciformes</taxon>
        <taxon>Cottioidei</taxon>
        <taxon>Cottales</taxon>
        <taxon>Liparidae</taxon>
        <taxon>Liparis</taxon>
    </lineage>
</organism>
<dbReference type="Proteomes" id="UP000314294">
    <property type="component" value="Unassembled WGS sequence"/>
</dbReference>
<evidence type="ECO:0000313" key="2">
    <source>
        <dbReference type="Proteomes" id="UP000314294"/>
    </source>
</evidence>
<dbReference type="EMBL" id="SRLO01000247">
    <property type="protein sequence ID" value="TNN64739.1"/>
    <property type="molecule type" value="Genomic_DNA"/>
</dbReference>
<dbReference type="AlphaFoldDB" id="A0A4Z2HFW0"/>
<reference evidence="1 2" key="1">
    <citation type="submission" date="2019-03" db="EMBL/GenBank/DDBJ databases">
        <title>First draft genome of Liparis tanakae, snailfish: a comprehensive survey of snailfish specific genes.</title>
        <authorList>
            <person name="Kim W."/>
            <person name="Song I."/>
            <person name="Jeong J.-H."/>
            <person name="Kim D."/>
            <person name="Kim S."/>
            <person name="Ryu S."/>
            <person name="Song J.Y."/>
            <person name="Lee S.K."/>
        </authorList>
    </citation>
    <scope>NUCLEOTIDE SEQUENCE [LARGE SCALE GENOMIC DNA]</scope>
    <source>
        <tissue evidence="1">Muscle</tissue>
    </source>
</reference>
<accession>A0A4Z2HFW0</accession>
<protein>
    <submittedName>
        <fullName evidence="1">Uncharacterized protein</fullName>
    </submittedName>
</protein>
<keyword evidence="2" id="KW-1185">Reference proteome</keyword>